<dbReference type="Gene3D" id="1.50.10.20">
    <property type="match status" value="2"/>
</dbReference>
<protein>
    <recommendedName>
        <fullName evidence="3">Terpene cyclase/mutase family member</fullName>
        <ecNumber evidence="3">5.4.99.-</ecNumber>
    </recommendedName>
</protein>
<dbReference type="Proteomes" id="UP001648503">
    <property type="component" value="Unassembled WGS sequence"/>
</dbReference>
<evidence type="ECO:0000256" key="3">
    <source>
        <dbReference type="RuleBase" id="RU362003"/>
    </source>
</evidence>
<evidence type="ECO:0000259" key="5">
    <source>
        <dbReference type="Pfam" id="PF13249"/>
    </source>
</evidence>
<dbReference type="PANTHER" id="PTHR11764">
    <property type="entry name" value="TERPENE CYCLASE/MUTASE FAMILY MEMBER"/>
    <property type="match status" value="1"/>
</dbReference>
<dbReference type="Pfam" id="PF13249">
    <property type="entry name" value="SQHop_cyclase_N"/>
    <property type="match status" value="1"/>
</dbReference>
<name>A0ABQ8FDW2_9FUNG</name>
<sequence>MTADYSQDSTAGDAATITGATDLLRWRLRVDHGAQTWHYLETAEECAAWPQTAYDKYWLGILQDKTVFKQPSTALDAARNGLRFFRQLQTPDGHFAGEYGGPMFLIPGLVIAMYISGASYPPGYVEELIRYLKTTANKDDGGWGIHIEGVSTCFGTSLNYVALRLLGSPANDPVCVKARDTLWKLGGACGVPAWGKFWLSVLNVYDWSGNSPIPPELWILPYMAPVHAGRMWCHTRMVYLPMGYLYGIRFQAKVDDLILSLREELYTCDYSAINWPQQCNNVAAVDIYSPHSSFLDIFTGLAGIYESLPNGILRSRALDEVLLQIRMEDKNTNFLDLGPVNKAINLLVSFVVDGPTSDNFKRHVERVPDFMWMSDRGMMMNGTNGSQLWDTAFAVQSILESNLGQEPEFHDMISRAYAFVDDMQIKRNAENHERCYRHISKGAWPFSTQEQSYTVSDCTAEGLKGVLMVHNKLKSIKPTISEERLFDAVNVLLSMQNSNGGFASYELQRGSELLEILNPSEVFGKIMVEYSYTECTTSVLLGLSSFRKTYPYHRAKEIDETVDRAVNFIRKLQLPNGLWFGSWGVCFTYATFFAVESLSSVGETYKSSDSLRSACDGLVEKQMWDGGWGESYRTCETGVWVNHKQSQVVQTAWALMSLMAAKYPMPSPIKKGIALIMSRQLPNGEWPQEAIEGVFNKNCMISYPNYKFVFPIWALGRYSRYYETTSES</sequence>
<feature type="domain" description="Squalene cyclase C-terminal" evidence="4">
    <location>
        <begin position="386"/>
        <end position="719"/>
    </location>
</feature>
<gene>
    <name evidence="6" type="ORF">BASA50_005512</name>
</gene>
<reference evidence="6 7" key="1">
    <citation type="submission" date="2021-02" db="EMBL/GenBank/DDBJ databases">
        <title>Variation within the Batrachochytrium salamandrivorans European outbreak.</title>
        <authorList>
            <person name="Kelly M."/>
            <person name="Pasmans F."/>
            <person name="Shea T.P."/>
            <person name="Munoz J.F."/>
            <person name="Carranza S."/>
            <person name="Cuomo C.A."/>
            <person name="Martel A."/>
        </authorList>
    </citation>
    <scope>NUCLEOTIDE SEQUENCE [LARGE SCALE GENOMIC DNA]</scope>
    <source>
        <strain evidence="6 7">AMFP18/2</strain>
    </source>
</reference>
<dbReference type="InterPro" id="IPR018333">
    <property type="entry name" value="Squalene_cyclase"/>
</dbReference>
<evidence type="ECO:0000256" key="1">
    <source>
        <dbReference type="ARBA" id="ARBA00009755"/>
    </source>
</evidence>
<dbReference type="PANTHER" id="PTHR11764:SF20">
    <property type="entry name" value="LANOSTEROL SYNTHASE"/>
    <property type="match status" value="1"/>
</dbReference>
<feature type="domain" description="Squalene cyclase N-terminal" evidence="5">
    <location>
        <begin position="84"/>
        <end position="326"/>
    </location>
</feature>
<comment type="similarity">
    <text evidence="1 3">Belongs to the terpene cyclase/mutase family.</text>
</comment>
<evidence type="ECO:0000256" key="2">
    <source>
        <dbReference type="ARBA" id="ARBA00022737"/>
    </source>
</evidence>
<dbReference type="InterPro" id="IPR032697">
    <property type="entry name" value="SQ_cyclase_N"/>
</dbReference>
<dbReference type="Pfam" id="PF13243">
    <property type="entry name" value="SQHop_cyclase_C"/>
    <property type="match status" value="1"/>
</dbReference>
<keyword evidence="7" id="KW-1185">Reference proteome</keyword>
<dbReference type="InterPro" id="IPR032696">
    <property type="entry name" value="SQ_cyclase_C"/>
</dbReference>
<dbReference type="CDD" id="cd02892">
    <property type="entry name" value="SQCY_1"/>
    <property type="match status" value="1"/>
</dbReference>
<evidence type="ECO:0000259" key="4">
    <source>
        <dbReference type="Pfam" id="PF13243"/>
    </source>
</evidence>
<dbReference type="SFLD" id="SFLDG01016">
    <property type="entry name" value="Prenyltransferase_Like_2"/>
    <property type="match status" value="1"/>
</dbReference>
<evidence type="ECO:0000313" key="6">
    <source>
        <dbReference type="EMBL" id="KAH6595932.1"/>
    </source>
</evidence>
<keyword evidence="2" id="KW-0677">Repeat</keyword>
<dbReference type="InterPro" id="IPR008930">
    <property type="entry name" value="Terpenoid_cyclase/PrenylTrfase"/>
</dbReference>
<organism evidence="6 7">
    <name type="scientific">Batrachochytrium salamandrivorans</name>
    <dbReference type="NCBI Taxonomy" id="1357716"/>
    <lineage>
        <taxon>Eukaryota</taxon>
        <taxon>Fungi</taxon>
        <taxon>Fungi incertae sedis</taxon>
        <taxon>Chytridiomycota</taxon>
        <taxon>Chytridiomycota incertae sedis</taxon>
        <taxon>Chytridiomycetes</taxon>
        <taxon>Rhizophydiales</taxon>
        <taxon>Rhizophydiales incertae sedis</taxon>
        <taxon>Batrachochytrium</taxon>
    </lineage>
</organism>
<comment type="caution">
    <text evidence="6">The sequence shown here is derived from an EMBL/GenBank/DDBJ whole genome shotgun (WGS) entry which is preliminary data.</text>
</comment>
<dbReference type="NCBIfam" id="TIGR01787">
    <property type="entry name" value="squalene_cyclas"/>
    <property type="match status" value="1"/>
</dbReference>
<dbReference type="EC" id="5.4.99.-" evidence="3"/>
<keyword evidence="3" id="KW-0413">Isomerase</keyword>
<dbReference type="SUPFAM" id="SSF48239">
    <property type="entry name" value="Terpenoid cyclases/Protein prenyltransferases"/>
    <property type="match status" value="2"/>
</dbReference>
<evidence type="ECO:0000313" key="7">
    <source>
        <dbReference type="Proteomes" id="UP001648503"/>
    </source>
</evidence>
<dbReference type="EMBL" id="JAFCIX010000267">
    <property type="protein sequence ID" value="KAH6595932.1"/>
    <property type="molecule type" value="Genomic_DNA"/>
</dbReference>
<dbReference type="Gene3D" id="6.20.120.20">
    <property type="match status" value="1"/>
</dbReference>
<accession>A0ABQ8FDW2</accession>
<proteinExistence type="inferred from homology"/>